<dbReference type="GO" id="GO:0048038">
    <property type="term" value="F:quinone binding"/>
    <property type="evidence" value="ECO:0007669"/>
    <property type="project" value="UniProtKB-KW"/>
</dbReference>
<feature type="domain" description="NADH:ubiquinone/plastoquinone oxidoreductase chloroplast chain 5 C-terminal" evidence="19">
    <location>
        <begin position="121"/>
        <end position="350"/>
    </location>
</feature>
<feature type="transmembrane region" description="Helical" evidence="17">
    <location>
        <begin position="63"/>
        <end position="85"/>
    </location>
</feature>
<reference evidence="20" key="1">
    <citation type="submission" date="2014-10" db="EMBL/GenBank/DDBJ databases">
        <authorList>
            <person name="Seo M.-J."/>
            <person name="Seok Y.J."/>
            <person name="Cha I.-T."/>
        </authorList>
    </citation>
    <scope>NUCLEOTIDE SEQUENCE</scope>
    <source>
        <strain evidence="20">V279</strain>
    </source>
</reference>
<comment type="similarity">
    <text evidence="3 17">Belongs to the complex I subunit 5 family.</text>
</comment>
<keyword evidence="9 17" id="KW-0618">Plastoquinone</keyword>
<dbReference type="PANTHER" id="PTHR42829">
    <property type="entry name" value="NADH-UBIQUINONE OXIDOREDUCTASE CHAIN 5"/>
    <property type="match status" value="1"/>
</dbReference>
<evidence type="ECO:0000259" key="19">
    <source>
        <dbReference type="Pfam" id="PF01010"/>
    </source>
</evidence>
<dbReference type="GO" id="GO:0008137">
    <property type="term" value="F:NADH dehydrogenase (ubiquinone) activity"/>
    <property type="evidence" value="ECO:0007669"/>
    <property type="project" value="InterPro"/>
</dbReference>
<proteinExistence type="inferred from homology"/>
<feature type="transmembrane region" description="Helical" evidence="17">
    <location>
        <begin position="208"/>
        <end position="229"/>
    </location>
</feature>
<keyword evidence="12 17" id="KW-0520">NAD</keyword>
<evidence type="ECO:0000256" key="6">
    <source>
        <dbReference type="ARBA" id="ARBA00022692"/>
    </source>
</evidence>
<evidence type="ECO:0000256" key="11">
    <source>
        <dbReference type="ARBA" id="ARBA00022989"/>
    </source>
</evidence>
<evidence type="ECO:0000256" key="12">
    <source>
        <dbReference type="ARBA" id="ARBA00023027"/>
    </source>
</evidence>
<evidence type="ECO:0000313" key="20">
    <source>
        <dbReference type="EMBL" id="AJF39224.1"/>
    </source>
</evidence>
<dbReference type="Pfam" id="PF01010">
    <property type="entry name" value="Proton_antipo_C"/>
    <property type="match status" value="1"/>
</dbReference>
<evidence type="ECO:0000256" key="9">
    <source>
        <dbReference type="ARBA" id="ARBA00022957"/>
    </source>
</evidence>
<dbReference type="InterPro" id="IPR003945">
    <property type="entry name" value="NU5C-like"/>
</dbReference>
<keyword evidence="6 17" id="KW-0812">Transmembrane</keyword>
<keyword evidence="14 17" id="KW-0472">Membrane</keyword>
<reference evidence="20" key="2">
    <citation type="journal article" date="2015" name="Syst. Bot.">
        <title>Antrophyum solomonense (Pteridaceae), a New Species from the Solomon Islands, and Its Systematic Position Based on Phylogenetic Analysis.</title>
        <authorList>
            <person name="Chen C.W."/>
            <person name="Nita J.H."/>
            <person name="Fanerii M."/>
            <person name="Yang T.Y.A."/>
            <person name="Pitisopa F."/>
            <person name="Li C.W."/>
            <person name="Chiou W.L."/>
        </authorList>
    </citation>
    <scope>NUCLEOTIDE SEQUENCE</scope>
    <source>
        <strain evidence="20">V279</strain>
    </source>
</reference>
<evidence type="ECO:0000256" key="2">
    <source>
        <dbReference type="ARBA" id="ARBA00004454"/>
    </source>
</evidence>
<keyword evidence="17 20" id="KW-0934">Plastid</keyword>
<evidence type="ECO:0000256" key="17">
    <source>
        <dbReference type="RuleBase" id="RU364062"/>
    </source>
</evidence>
<dbReference type="InterPro" id="IPR002128">
    <property type="entry name" value="NADH_UbQ_OxRdtase_chlpt_su5_C"/>
</dbReference>
<comment type="subunit">
    <text evidence="4 17">NDH is composed of at least 16 different subunits, 5 of which are encoded in the nucleus.</text>
</comment>
<dbReference type="PANTHER" id="PTHR42829:SF2">
    <property type="entry name" value="NADH-UBIQUINONE OXIDOREDUCTASE CHAIN 5"/>
    <property type="match status" value="1"/>
</dbReference>
<keyword evidence="11 17" id="KW-1133">Transmembrane helix</keyword>
<keyword evidence="10" id="KW-1278">Translocase</keyword>
<comment type="caution">
    <text evidence="17">Lacks conserved residue(s) required for the propagation of feature annotation.</text>
</comment>
<keyword evidence="17 20" id="KW-0150">Chloroplast</keyword>
<keyword evidence="7 17" id="KW-0874">Quinone</keyword>
<comment type="subcellular location">
    <subcellularLocation>
        <location evidence="2 17">Plastid</location>
        <location evidence="2 17">Chloroplast thylakoid membrane</location>
        <topology evidence="2 17">Multi-pass membrane protein</topology>
    </subcellularLocation>
</comment>
<dbReference type="EC" id="7.1.1.-" evidence="17"/>
<gene>
    <name evidence="17 20" type="primary">ndhF</name>
</gene>
<protein>
    <recommendedName>
        <fullName evidence="5 17">NAD(P)H-quinone oxidoreductase subunit 5, chloroplastic</fullName>
        <ecNumber evidence="17">7.1.1.-</ecNumber>
    </recommendedName>
    <alternativeName>
        <fullName evidence="17">NADH-plastoquinone oxidoreductase subunit 5</fullName>
    </alternativeName>
</protein>
<evidence type="ECO:0000256" key="10">
    <source>
        <dbReference type="ARBA" id="ARBA00022967"/>
    </source>
</evidence>
<keyword evidence="8 17" id="KW-0521">NADP</keyword>
<dbReference type="EMBL" id="KM884738">
    <property type="protein sequence ID" value="AJF39224.1"/>
    <property type="molecule type" value="Genomic_DNA"/>
</dbReference>
<evidence type="ECO:0000256" key="4">
    <source>
        <dbReference type="ARBA" id="ARBA00011199"/>
    </source>
</evidence>
<accession>A0A0B5HCB8</accession>
<evidence type="ECO:0000256" key="3">
    <source>
        <dbReference type="ARBA" id="ARBA00008200"/>
    </source>
</evidence>
<dbReference type="Pfam" id="PF00361">
    <property type="entry name" value="Proton_antipo_M"/>
    <property type="match status" value="1"/>
</dbReference>
<evidence type="ECO:0000256" key="13">
    <source>
        <dbReference type="ARBA" id="ARBA00023078"/>
    </source>
</evidence>
<sequence length="405" mass="46024">GYMVLSLGIGAYRSALFHLITHALSKALLFLGAGSVIHLVEKVVGYSPRRSQNMFFMGGLRKYMPITGTTFLTGTLSLCGIPPLACFWSKDEIINASWLYSPILGLVTSSTAALTAFYMCRTYFLTFEGDFHAINMNSDSFKNSFSLSDSSFINLWGQDELKFPVKTINTILTKCDISSAGAVFYPYLKQKGKTVGVYNNYKLRESDLTMTFPLVALSIFVILIGFLGIHRTEEIFDLSFPFNSLITEPFLWDFNDYFLFLIEIIKNSFGSLTISLIAMAISFYIYRIYIYKRSEILGDAQESIGFTNLITNLVYFVKLWSLNRGYIDYYYNIFFVQKLKVLSTKILRFDRDIVDCIVSSIGASNFLGGESIRYLGSGRIYQYLTISILGTIILLAWLVLWIYYN</sequence>
<evidence type="ECO:0000256" key="5">
    <source>
        <dbReference type="ARBA" id="ARBA00018648"/>
    </source>
</evidence>
<feature type="transmembrane region" description="Helical" evidence="17">
    <location>
        <begin position="15"/>
        <end position="40"/>
    </location>
</feature>
<name>A0A0B5HCB8_9MONI</name>
<dbReference type="GO" id="GO:0015990">
    <property type="term" value="P:electron transport coupled proton transport"/>
    <property type="evidence" value="ECO:0007669"/>
    <property type="project" value="TreeGrafter"/>
</dbReference>
<feature type="transmembrane region" description="Helical" evidence="17">
    <location>
        <begin position="383"/>
        <end position="404"/>
    </location>
</feature>
<organism evidence="20">
    <name type="scientific">Antrophyum ledermannii</name>
    <dbReference type="NCBI Taxonomy" id="1604138"/>
    <lineage>
        <taxon>Eukaryota</taxon>
        <taxon>Viridiplantae</taxon>
        <taxon>Streptophyta</taxon>
        <taxon>Embryophyta</taxon>
        <taxon>Tracheophyta</taxon>
        <taxon>Polypodiopsida</taxon>
        <taxon>Polypodiidae</taxon>
        <taxon>Polypodiales</taxon>
        <taxon>Pteridineae</taxon>
        <taxon>Pteridaceae</taxon>
        <taxon>Vittarioideae</taxon>
        <taxon>Antrophyum</taxon>
    </lineage>
</organism>
<evidence type="ECO:0000256" key="8">
    <source>
        <dbReference type="ARBA" id="ARBA00022857"/>
    </source>
</evidence>
<feature type="non-terminal residue" evidence="20">
    <location>
        <position position="1"/>
    </location>
</feature>
<dbReference type="Gene3D" id="1.20.5.2700">
    <property type="match status" value="1"/>
</dbReference>
<evidence type="ECO:0000256" key="1">
    <source>
        <dbReference type="ARBA" id="ARBA00004059"/>
    </source>
</evidence>
<comment type="catalytic activity">
    <reaction evidence="16 17">
        <text>a plastoquinone + NADH + (n+1) H(+)(in) = a plastoquinol + NAD(+) + n H(+)(out)</text>
        <dbReference type="Rhea" id="RHEA:42608"/>
        <dbReference type="Rhea" id="RHEA-COMP:9561"/>
        <dbReference type="Rhea" id="RHEA-COMP:9562"/>
        <dbReference type="ChEBI" id="CHEBI:15378"/>
        <dbReference type="ChEBI" id="CHEBI:17757"/>
        <dbReference type="ChEBI" id="CHEBI:57540"/>
        <dbReference type="ChEBI" id="CHEBI:57945"/>
        <dbReference type="ChEBI" id="CHEBI:62192"/>
    </reaction>
</comment>
<dbReference type="AlphaFoldDB" id="A0A0B5HCB8"/>
<evidence type="ECO:0000256" key="14">
    <source>
        <dbReference type="ARBA" id="ARBA00023136"/>
    </source>
</evidence>
<comment type="function">
    <text evidence="1 17">NDH shuttles electrons from NAD(P)H:plastoquinone, via FMN and iron-sulfur (Fe-S) centers, to quinones in the photosynthetic chain and possibly in a chloroplast respiratory chain. The immediate electron acceptor for the enzyme in this species is believed to be plastoquinone. Couples the redox reaction to proton translocation, and thus conserves the redox energy in a proton gradient.</text>
</comment>
<feature type="transmembrane region" description="Helical" evidence="17">
    <location>
        <begin position="257"/>
        <end position="286"/>
    </location>
</feature>
<geneLocation type="chloroplast" evidence="20"/>
<dbReference type="InterPro" id="IPR001750">
    <property type="entry name" value="ND/Mrp_TM"/>
</dbReference>
<evidence type="ECO:0000256" key="15">
    <source>
        <dbReference type="ARBA" id="ARBA00047726"/>
    </source>
</evidence>
<dbReference type="PRINTS" id="PR01435">
    <property type="entry name" value="NPOXDRDTASE5"/>
</dbReference>
<dbReference type="GO" id="GO:0042773">
    <property type="term" value="P:ATP synthesis coupled electron transport"/>
    <property type="evidence" value="ECO:0007669"/>
    <property type="project" value="InterPro"/>
</dbReference>
<keyword evidence="17" id="KW-0813">Transport</keyword>
<evidence type="ECO:0000259" key="18">
    <source>
        <dbReference type="Pfam" id="PF00361"/>
    </source>
</evidence>
<evidence type="ECO:0000256" key="7">
    <source>
        <dbReference type="ARBA" id="ARBA00022719"/>
    </source>
</evidence>
<dbReference type="GO" id="GO:0003954">
    <property type="term" value="F:NADH dehydrogenase activity"/>
    <property type="evidence" value="ECO:0007669"/>
    <property type="project" value="TreeGrafter"/>
</dbReference>
<dbReference type="GO" id="GO:0009535">
    <property type="term" value="C:chloroplast thylakoid membrane"/>
    <property type="evidence" value="ECO:0007669"/>
    <property type="project" value="UniProtKB-SubCell"/>
</dbReference>
<keyword evidence="13 17" id="KW-0793">Thylakoid</keyword>
<feature type="domain" description="NADH:quinone oxidoreductase/Mrp antiporter transmembrane" evidence="18">
    <location>
        <begin position="1"/>
        <end position="114"/>
    </location>
</feature>
<evidence type="ECO:0000256" key="16">
    <source>
        <dbReference type="ARBA" id="ARBA00048026"/>
    </source>
</evidence>
<feature type="transmembrane region" description="Helical" evidence="17">
    <location>
        <begin position="97"/>
        <end position="118"/>
    </location>
</feature>
<comment type="catalytic activity">
    <reaction evidence="15 17">
        <text>a plastoquinone + NADPH + (n+1) H(+)(in) = a plastoquinol + NADP(+) + n H(+)(out)</text>
        <dbReference type="Rhea" id="RHEA:42612"/>
        <dbReference type="Rhea" id="RHEA-COMP:9561"/>
        <dbReference type="Rhea" id="RHEA-COMP:9562"/>
        <dbReference type="ChEBI" id="CHEBI:15378"/>
        <dbReference type="ChEBI" id="CHEBI:17757"/>
        <dbReference type="ChEBI" id="CHEBI:57783"/>
        <dbReference type="ChEBI" id="CHEBI:58349"/>
        <dbReference type="ChEBI" id="CHEBI:62192"/>
    </reaction>
</comment>